<keyword evidence="1" id="KW-0687">Ribonucleoprotein</keyword>
<proteinExistence type="predicted"/>
<feature type="non-terminal residue" evidence="1">
    <location>
        <position position="1"/>
    </location>
</feature>
<protein>
    <submittedName>
        <fullName evidence="1">Ribosomal protein L1p/L10e family</fullName>
    </submittedName>
</protein>
<name>A0A4Y1RXU3_PRUDU</name>
<keyword evidence="1" id="KW-0689">Ribosomal protein</keyword>
<dbReference type="EMBL" id="AP019304">
    <property type="protein sequence ID" value="BBH09230.1"/>
    <property type="molecule type" value="Genomic_DNA"/>
</dbReference>
<organism evidence="1">
    <name type="scientific">Prunus dulcis</name>
    <name type="common">Almond</name>
    <name type="synonym">Amygdalus dulcis</name>
    <dbReference type="NCBI Taxonomy" id="3755"/>
    <lineage>
        <taxon>Eukaryota</taxon>
        <taxon>Viridiplantae</taxon>
        <taxon>Streptophyta</taxon>
        <taxon>Embryophyta</taxon>
        <taxon>Tracheophyta</taxon>
        <taxon>Spermatophyta</taxon>
        <taxon>Magnoliopsida</taxon>
        <taxon>eudicotyledons</taxon>
        <taxon>Gunneridae</taxon>
        <taxon>Pentapetalae</taxon>
        <taxon>rosids</taxon>
        <taxon>fabids</taxon>
        <taxon>Rosales</taxon>
        <taxon>Rosaceae</taxon>
        <taxon>Amygdaloideae</taxon>
        <taxon>Amygdaleae</taxon>
        <taxon>Prunus</taxon>
    </lineage>
</organism>
<sequence>VEDFGFCQNTGETLPDFRQESRKGKMVICARQLPDVGHAQGLVRIPKWNWDRESRWHNARSSGQGKYFLNSSRAHVNRLASCNFNTSMIL</sequence>
<dbReference type="AlphaFoldDB" id="A0A4Y1RXU3"/>
<gene>
    <name evidence="1" type="ORF">Prudu_021670</name>
</gene>
<dbReference type="GO" id="GO:0005840">
    <property type="term" value="C:ribosome"/>
    <property type="evidence" value="ECO:0007669"/>
    <property type="project" value="UniProtKB-KW"/>
</dbReference>
<accession>A0A4Y1RXU3</accession>
<evidence type="ECO:0000313" key="1">
    <source>
        <dbReference type="EMBL" id="BBH09230.1"/>
    </source>
</evidence>
<reference evidence="1" key="1">
    <citation type="journal article" date="2019" name="Science">
        <title>Mutation of a bHLH transcription factor allowed almond domestication.</title>
        <authorList>
            <person name="Sanchez-Perez R."/>
            <person name="Pavan S."/>
            <person name="Mazzeo R."/>
            <person name="Moldovan C."/>
            <person name="Aiese Cigliano R."/>
            <person name="Del Cueto J."/>
            <person name="Ricciardi F."/>
            <person name="Lotti C."/>
            <person name="Ricciardi L."/>
            <person name="Dicenta F."/>
            <person name="Lopez-Marques R.L."/>
            <person name="Lindberg Moller B."/>
        </authorList>
    </citation>
    <scope>NUCLEOTIDE SEQUENCE</scope>
</reference>